<dbReference type="InterPro" id="IPR006214">
    <property type="entry name" value="Bax_inhibitor_1-related"/>
</dbReference>
<dbReference type="AlphaFoldDB" id="A0A078AGC7"/>
<comment type="similarity">
    <text evidence="5">Belongs to the BI1 family.</text>
</comment>
<dbReference type="InParanoid" id="A0A078AGC7"/>
<feature type="compositionally biased region" description="Polar residues" evidence="6">
    <location>
        <begin position="1"/>
        <end position="23"/>
    </location>
</feature>
<feature type="transmembrane region" description="Helical" evidence="5">
    <location>
        <begin position="252"/>
        <end position="272"/>
    </location>
</feature>
<accession>A0A078AGC7</accession>
<feature type="transmembrane region" description="Helical" evidence="5">
    <location>
        <begin position="71"/>
        <end position="92"/>
    </location>
</feature>
<evidence type="ECO:0000256" key="4">
    <source>
        <dbReference type="ARBA" id="ARBA00023136"/>
    </source>
</evidence>
<dbReference type="EMBL" id="CCKQ01008437">
    <property type="protein sequence ID" value="CDW79893.1"/>
    <property type="molecule type" value="Genomic_DNA"/>
</dbReference>
<evidence type="ECO:0000313" key="7">
    <source>
        <dbReference type="EMBL" id="CDW79893.1"/>
    </source>
</evidence>
<feature type="transmembrane region" description="Helical" evidence="5">
    <location>
        <begin position="159"/>
        <end position="179"/>
    </location>
</feature>
<evidence type="ECO:0000313" key="8">
    <source>
        <dbReference type="Proteomes" id="UP000039865"/>
    </source>
</evidence>
<name>A0A078AGC7_STYLE</name>
<evidence type="ECO:0000256" key="1">
    <source>
        <dbReference type="ARBA" id="ARBA00004141"/>
    </source>
</evidence>
<protein>
    <recommendedName>
        <fullName evidence="9">Nmda receptor glutamate-binding chain</fullName>
    </recommendedName>
</protein>
<feature type="transmembrane region" description="Helical" evidence="5">
    <location>
        <begin position="215"/>
        <end position="232"/>
    </location>
</feature>
<dbReference type="OrthoDB" id="7933078at2759"/>
<dbReference type="PANTHER" id="PTHR23291">
    <property type="entry name" value="BAX INHIBITOR-RELATED"/>
    <property type="match status" value="1"/>
</dbReference>
<proteinExistence type="inferred from homology"/>
<dbReference type="Pfam" id="PF01027">
    <property type="entry name" value="Bax1-I"/>
    <property type="match status" value="1"/>
</dbReference>
<sequence length="276" mass="31311">MNQQNPGAAFAQPTNNYNNQPDYPNSAQHQQQQDLNNQNFQNMPIEAQQNLYKRHASLEELEDRLGFIRKVYGILCAQLLVTVGMCCIPVYNEPTRLWLDQNKGILAIPLVLMITALCFIVCWKKAARTVPWNYLLLLIFTLSMGYIVMFITSQYEPKSVLAAAAITFAVVFGLTLYVYNAKEEIDYSSAGCTIISCALSMACFMMIFSDINRNSTAYCMFGAIMFGFYIVYDTHLIVGGGHYELDSDDYIIAAMIIYMDIINLFLHILRLIGDKK</sequence>
<dbReference type="FunCoup" id="A0A078AGC7">
    <property type="interactions" value="15"/>
</dbReference>
<dbReference type="OMA" id="NPWFTYA"/>
<evidence type="ECO:0000256" key="5">
    <source>
        <dbReference type="RuleBase" id="RU004379"/>
    </source>
</evidence>
<evidence type="ECO:0000256" key="2">
    <source>
        <dbReference type="ARBA" id="ARBA00022692"/>
    </source>
</evidence>
<comment type="subcellular location">
    <subcellularLocation>
        <location evidence="1">Membrane</location>
        <topology evidence="1">Multi-pass membrane protein</topology>
    </subcellularLocation>
</comment>
<keyword evidence="8" id="KW-1185">Reference proteome</keyword>
<evidence type="ECO:0008006" key="9">
    <source>
        <dbReference type="Google" id="ProtNLM"/>
    </source>
</evidence>
<dbReference type="Proteomes" id="UP000039865">
    <property type="component" value="Unassembled WGS sequence"/>
</dbReference>
<keyword evidence="4 5" id="KW-0472">Membrane</keyword>
<gene>
    <name evidence="7" type="primary">Contig1153.g1252</name>
    <name evidence="7" type="ORF">STYLEM_8885</name>
</gene>
<keyword evidence="3 5" id="KW-1133">Transmembrane helix</keyword>
<feature type="transmembrane region" description="Helical" evidence="5">
    <location>
        <begin position="104"/>
        <end position="126"/>
    </location>
</feature>
<feature type="transmembrane region" description="Helical" evidence="5">
    <location>
        <begin position="132"/>
        <end position="152"/>
    </location>
</feature>
<evidence type="ECO:0000256" key="6">
    <source>
        <dbReference type="SAM" id="MobiDB-lite"/>
    </source>
</evidence>
<evidence type="ECO:0000256" key="3">
    <source>
        <dbReference type="ARBA" id="ARBA00022989"/>
    </source>
</evidence>
<dbReference type="GO" id="GO:0016020">
    <property type="term" value="C:membrane"/>
    <property type="evidence" value="ECO:0007669"/>
    <property type="project" value="UniProtKB-SubCell"/>
</dbReference>
<feature type="region of interest" description="Disordered" evidence="6">
    <location>
        <begin position="1"/>
        <end position="33"/>
    </location>
</feature>
<dbReference type="PANTHER" id="PTHR23291:SF47">
    <property type="entry name" value="TRANSMEMBRANE BAX INHIBITOR MOTIF CONTAINING 7"/>
    <property type="match status" value="1"/>
</dbReference>
<organism evidence="7 8">
    <name type="scientific">Stylonychia lemnae</name>
    <name type="common">Ciliate</name>
    <dbReference type="NCBI Taxonomy" id="5949"/>
    <lineage>
        <taxon>Eukaryota</taxon>
        <taxon>Sar</taxon>
        <taxon>Alveolata</taxon>
        <taxon>Ciliophora</taxon>
        <taxon>Intramacronucleata</taxon>
        <taxon>Spirotrichea</taxon>
        <taxon>Stichotrichia</taxon>
        <taxon>Sporadotrichida</taxon>
        <taxon>Oxytrichidae</taxon>
        <taxon>Stylonychinae</taxon>
        <taxon>Stylonychia</taxon>
    </lineage>
</organism>
<reference evidence="7 8" key="1">
    <citation type="submission" date="2014-06" db="EMBL/GenBank/DDBJ databases">
        <authorList>
            <person name="Swart Estienne"/>
        </authorList>
    </citation>
    <scope>NUCLEOTIDE SEQUENCE [LARGE SCALE GENOMIC DNA]</scope>
    <source>
        <strain evidence="7 8">130c</strain>
    </source>
</reference>
<keyword evidence="2 5" id="KW-0812">Transmembrane</keyword>